<dbReference type="Proteomes" id="UP000827892">
    <property type="component" value="Chromosome V"/>
</dbReference>
<reference evidence="3 4" key="1">
    <citation type="submission" date="2022-02" db="EMBL/GenBank/DDBJ databases">
        <title>Chromosome-level reference genomes for two strains of Caenorhabditis briggsae: an improved platform for comparative genomics.</title>
        <authorList>
            <person name="Stevens L."/>
            <person name="Andersen E.C."/>
        </authorList>
    </citation>
    <scope>NUCLEOTIDE SEQUENCE [LARGE SCALE GENOMIC DNA]</scope>
    <source>
        <strain evidence="3">QX1410_ONT</strain>
        <tissue evidence="3">Whole-organism</tissue>
    </source>
</reference>
<organism evidence="3 4">
    <name type="scientific">Caenorhabditis briggsae</name>
    <dbReference type="NCBI Taxonomy" id="6238"/>
    <lineage>
        <taxon>Eukaryota</taxon>
        <taxon>Metazoa</taxon>
        <taxon>Ecdysozoa</taxon>
        <taxon>Nematoda</taxon>
        <taxon>Chromadorea</taxon>
        <taxon>Rhabditida</taxon>
        <taxon>Rhabditina</taxon>
        <taxon>Rhabditomorpha</taxon>
        <taxon>Rhabditoidea</taxon>
        <taxon>Rhabditidae</taxon>
        <taxon>Peloderinae</taxon>
        <taxon>Caenorhabditis</taxon>
    </lineage>
</organism>
<protein>
    <recommendedName>
        <fullName evidence="2">SPK domain-containing protein</fullName>
    </recommendedName>
</protein>
<feature type="compositionally biased region" description="Pro residues" evidence="1">
    <location>
        <begin position="153"/>
        <end position="166"/>
    </location>
</feature>
<dbReference type="AlphaFoldDB" id="A0AAE9A2U4"/>
<dbReference type="EMBL" id="CP090895">
    <property type="protein sequence ID" value="ULT91871.1"/>
    <property type="molecule type" value="Genomic_DNA"/>
</dbReference>
<dbReference type="Pfam" id="PF04435">
    <property type="entry name" value="SPK"/>
    <property type="match status" value="1"/>
</dbReference>
<proteinExistence type="predicted"/>
<gene>
    <name evidence="3" type="ORF">L3Y34_009514</name>
</gene>
<dbReference type="InterPro" id="IPR053315">
    <property type="entry name" value="Peptidase_C14A"/>
</dbReference>
<evidence type="ECO:0000313" key="4">
    <source>
        <dbReference type="Proteomes" id="UP000827892"/>
    </source>
</evidence>
<feature type="compositionally biased region" description="Acidic residues" evidence="1">
    <location>
        <begin position="167"/>
        <end position="181"/>
    </location>
</feature>
<dbReference type="PANTHER" id="PTHR23362:SF0">
    <property type="entry name" value="CALPONIN-HOMOLOGY (CH) DOMAIN-CONTAINING PROTEIN-RELATED"/>
    <property type="match status" value="1"/>
</dbReference>
<sequence length="395" mass="45409">MTFGSVLCEKAIRFILNGIRHYTHPENIVKWCELAKTEANYDSSAIAFSRRLKARLDRIEDLQGFTLMEKVRLVFIFSRPVSPRFLQILKDANCIVNLTDERKITFFCSPDGIVFKSEQSVNQKKYFKGKPENYKKRTVVKPAIRSSQSVRNPPLPSISPIIPNPPEVDDVEMGNEEEEATSEQKPEKFDGLTPPVNNGSNFQNQDARARDRANSQAQNFVQNNRNRVKMEDFVEDMQRAPQEWIPEEKVDILLLETISILKLAEQIETLAFNINLEEGFQQKALRAVRLFKANDQTITIQHFNIFFNAILTSLKAGRIQNATRKSMQLSRLFKHIQRTLIRPMGEELMAEALAILDDEIEMLGESKDEVLLKTVQIKLDSLMNLATNSWADLYE</sequence>
<accession>A0AAE9A2U4</accession>
<feature type="domain" description="SPK" evidence="2">
    <location>
        <begin position="12"/>
        <end position="112"/>
    </location>
</feature>
<name>A0AAE9A2U4_CAEBR</name>
<evidence type="ECO:0000259" key="2">
    <source>
        <dbReference type="Pfam" id="PF04435"/>
    </source>
</evidence>
<evidence type="ECO:0000313" key="3">
    <source>
        <dbReference type="EMBL" id="ULT91871.1"/>
    </source>
</evidence>
<feature type="compositionally biased region" description="Polar residues" evidence="1">
    <location>
        <begin position="195"/>
        <end position="206"/>
    </location>
</feature>
<feature type="region of interest" description="Disordered" evidence="1">
    <location>
        <begin position="143"/>
        <end position="208"/>
    </location>
</feature>
<dbReference type="InterPro" id="IPR006570">
    <property type="entry name" value="SPK_dom"/>
</dbReference>
<dbReference type="PANTHER" id="PTHR23362">
    <property type="entry name" value="L-PLASTIN-RELATED"/>
    <property type="match status" value="1"/>
</dbReference>
<evidence type="ECO:0000256" key="1">
    <source>
        <dbReference type="SAM" id="MobiDB-lite"/>
    </source>
</evidence>